<dbReference type="AlphaFoldDB" id="A0A437RAI5"/>
<dbReference type="EMBL" id="SACR01000006">
    <property type="protein sequence ID" value="RVU43745.1"/>
    <property type="molecule type" value="Genomic_DNA"/>
</dbReference>
<dbReference type="OrthoDB" id="9135551at2"/>
<proteinExistence type="predicted"/>
<comment type="caution">
    <text evidence="3">The sequence shown here is derived from an EMBL/GenBank/DDBJ whole genome shotgun (WGS) entry which is preliminary data.</text>
</comment>
<evidence type="ECO:0000256" key="1">
    <source>
        <dbReference type="SAM" id="MobiDB-lite"/>
    </source>
</evidence>
<gene>
    <name evidence="3" type="ORF">EOE66_18900</name>
</gene>
<organism evidence="3 4">
    <name type="scientific">Rubrivivax rivuli</name>
    <dbReference type="NCBI Taxonomy" id="1862385"/>
    <lineage>
        <taxon>Bacteria</taxon>
        <taxon>Pseudomonadati</taxon>
        <taxon>Pseudomonadota</taxon>
        <taxon>Betaproteobacteria</taxon>
        <taxon>Burkholderiales</taxon>
        <taxon>Sphaerotilaceae</taxon>
        <taxon>Rubrivivax</taxon>
    </lineage>
</organism>
<protein>
    <submittedName>
        <fullName evidence="3">Uncharacterized protein</fullName>
    </submittedName>
</protein>
<evidence type="ECO:0000313" key="3">
    <source>
        <dbReference type="EMBL" id="RVU43745.1"/>
    </source>
</evidence>
<name>A0A437RAI5_9BURK</name>
<feature type="chain" id="PRO_5019416664" evidence="2">
    <location>
        <begin position="33"/>
        <end position="361"/>
    </location>
</feature>
<feature type="signal peptide" evidence="2">
    <location>
        <begin position="1"/>
        <end position="32"/>
    </location>
</feature>
<reference evidence="3 4" key="1">
    <citation type="submission" date="2019-01" db="EMBL/GenBank/DDBJ databases">
        <authorList>
            <person name="Chen W.-M."/>
        </authorList>
    </citation>
    <scope>NUCLEOTIDE SEQUENCE [LARGE SCALE GENOMIC DNA]</scope>
    <source>
        <strain evidence="3 4">KYPY4</strain>
    </source>
</reference>
<keyword evidence="4" id="KW-1185">Reference proteome</keyword>
<dbReference type="Proteomes" id="UP000285575">
    <property type="component" value="Unassembled WGS sequence"/>
</dbReference>
<keyword evidence="2" id="KW-0732">Signal</keyword>
<accession>A0A437RAI5</accession>
<feature type="region of interest" description="Disordered" evidence="1">
    <location>
        <begin position="281"/>
        <end position="301"/>
    </location>
</feature>
<dbReference type="RefSeq" id="WP_128230303.1">
    <property type="nucleotide sequence ID" value="NZ_SACR01000006.1"/>
</dbReference>
<sequence>MPASHPLPTARPVVAALLALLPPLLVPLQAGAQPDCGTPGTMTVKTADGKGTTQTATRVFADGSVAVRARLAVNPDGGAASYTAGDAGFTYIANGLDRWADGKTTSCQAGGCRPDFLKAEQMGFGAGSPAFCVYAIEVEPFTAGGSRTACGAGKWVVGNGLGKPKPGPVVEGLAGQPVQTYRSMTSVTHRVAGETRYLDAEALPIAVAPAREYMGKLVWVGGAGFQPALALIGDRGPAFGEGSIALHQLLRTGTVTPQKPGPIPREQRCGPGELALKPPFVSRPGGGSADRCRPGRTPTTPSDVRAYQGIDAVLDYVILGQATLPRKGMAVQEEVSLQSMAAAAAAYTPERIQQMLACLPK</sequence>
<evidence type="ECO:0000256" key="2">
    <source>
        <dbReference type="SAM" id="SignalP"/>
    </source>
</evidence>
<evidence type="ECO:0000313" key="4">
    <source>
        <dbReference type="Proteomes" id="UP000285575"/>
    </source>
</evidence>